<evidence type="ECO:0000313" key="1">
    <source>
        <dbReference type="EMBL" id="ATL31542.1"/>
    </source>
</evidence>
<gene>
    <name evidence="1" type="ORF">KY5_6524</name>
</gene>
<dbReference type="KEGG" id="sfk:KY5_6524"/>
<dbReference type="EMBL" id="CP022685">
    <property type="protein sequence ID" value="ATL31542.1"/>
    <property type="molecule type" value="Genomic_DNA"/>
</dbReference>
<proteinExistence type="predicted"/>
<sequence>MAMNEEGRGAVDEETLPCGRELARVWERWEAGERDPHVDGCAYCADAVAALRALEGVVAQARVAEPPEQASQAATLAGRIMDVVRLELRPGRTLPLGDEDEDVWIVEAAAARTIRAAVETLPGVRAGSCRIDIAPLEAGQGRPAPVVPSGRLPRGPVRVRVEIQVALAWNLRDVADRARHRVLAAADAELGMRVAEIDVRIADIIDDGAEDDGVGDGVEGERR</sequence>
<name>A0A291QIY6_9ACTN</name>
<reference evidence="1 2" key="1">
    <citation type="submission" date="2017-08" db="EMBL/GenBank/DDBJ databases">
        <title>Complete Genome Sequence of Streptomyces formicae KY5, the formicamycin producer.</title>
        <authorList>
            <person name="Holmes N.A."/>
            <person name="Devine R."/>
            <person name="Qin Z."/>
            <person name="Seipke R.F."/>
            <person name="Wilkinson B."/>
            <person name="Hutchings M.I."/>
        </authorList>
    </citation>
    <scope>NUCLEOTIDE SEQUENCE [LARGE SCALE GENOMIC DNA]</scope>
    <source>
        <strain evidence="1 2">KY5</strain>
    </source>
</reference>
<evidence type="ECO:0008006" key="3">
    <source>
        <dbReference type="Google" id="ProtNLM"/>
    </source>
</evidence>
<protein>
    <recommendedName>
        <fullName evidence="3">Asp23/Gls24 family envelope stress response protein</fullName>
    </recommendedName>
</protein>
<accession>A0A291QIY6</accession>
<evidence type="ECO:0000313" key="2">
    <source>
        <dbReference type="Proteomes" id="UP000221011"/>
    </source>
</evidence>
<organism evidence="1 2">
    <name type="scientific">Streptomyces formicae</name>
    <dbReference type="NCBI Taxonomy" id="1616117"/>
    <lineage>
        <taxon>Bacteria</taxon>
        <taxon>Bacillati</taxon>
        <taxon>Actinomycetota</taxon>
        <taxon>Actinomycetes</taxon>
        <taxon>Kitasatosporales</taxon>
        <taxon>Streptomycetaceae</taxon>
        <taxon>Streptomyces</taxon>
    </lineage>
</organism>
<dbReference type="Proteomes" id="UP000221011">
    <property type="component" value="Chromosome"/>
</dbReference>
<dbReference type="AlphaFoldDB" id="A0A291QIY6"/>
<keyword evidence="2" id="KW-1185">Reference proteome</keyword>
<dbReference type="RefSeq" id="WP_098245648.1">
    <property type="nucleotide sequence ID" value="NZ_CP022685.1"/>
</dbReference>